<protein>
    <submittedName>
        <fullName evidence="8">Unannotated protein</fullName>
    </submittedName>
</protein>
<dbReference type="Pfam" id="PF01694">
    <property type="entry name" value="Rhomboid"/>
    <property type="match status" value="1"/>
</dbReference>
<feature type="transmembrane region" description="Helical" evidence="6">
    <location>
        <begin position="228"/>
        <end position="245"/>
    </location>
</feature>
<sequence>MAGAPELFVICGTCGSEVSGYVTECPYCGTRLRKRAPKIERPQRAPEPPVRRKRSLPSRRAGGALKAHADLGRRPVVTIALVLAIAVGTILVSAFPVADVGVVGPIDGEWWRVASAPFFTTNVWYAAACAVTVALFGGLLEQRYGHLVVLAAFCLCGMGGIAAAAALETVPLALGANGAALGLLAIWAVRPVLALRRGGGSGADLPGVAVLALVLLLMPVAVEQASPTAGAVGLLAGLVCGLLAVRR</sequence>
<keyword evidence="3 6" id="KW-1133">Transmembrane helix</keyword>
<feature type="region of interest" description="Disordered" evidence="5">
    <location>
        <begin position="38"/>
        <end position="64"/>
    </location>
</feature>
<dbReference type="PANTHER" id="PTHR43066">
    <property type="entry name" value="RHOMBOID-RELATED PROTEIN"/>
    <property type="match status" value="1"/>
</dbReference>
<dbReference type="GO" id="GO:0016020">
    <property type="term" value="C:membrane"/>
    <property type="evidence" value="ECO:0007669"/>
    <property type="project" value="UniProtKB-SubCell"/>
</dbReference>
<keyword evidence="2 6" id="KW-0812">Transmembrane</keyword>
<evidence type="ECO:0000313" key="8">
    <source>
        <dbReference type="EMBL" id="CAB4869282.1"/>
    </source>
</evidence>
<feature type="transmembrane region" description="Helical" evidence="6">
    <location>
        <begin position="205"/>
        <end position="222"/>
    </location>
</feature>
<feature type="domain" description="Peptidase S54 rhomboid" evidence="7">
    <location>
        <begin position="108"/>
        <end position="246"/>
    </location>
</feature>
<accession>A0A6J7DE21</accession>
<reference evidence="8" key="1">
    <citation type="submission" date="2020-05" db="EMBL/GenBank/DDBJ databases">
        <authorList>
            <person name="Chiriac C."/>
            <person name="Salcher M."/>
            <person name="Ghai R."/>
            <person name="Kavagutti S V."/>
        </authorList>
    </citation>
    <scope>NUCLEOTIDE SEQUENCE</scope>
</reference>
<evidence type="ECO:0000256" key="2">
    <source>
        <dbReference type="ARBA" id="ARBA00022692"/>
    </source>
</evidence>
<name>A0A6J7DE21_9ZZZZ</name>
<comment type="subcellular location">
    <subcellularLocation>
        <location evidence="1">Membrane</location>
        <topology evidence="1">Multi-pass membrane protein</topology>
    </subcellularLocation>
</comment>
<dbReference type="EMBL" id="CAFBLQ010000053">
    <property type="protein sequence ID" value="CAB4869282.1"/>
    <property type="molecule type" value="Genomic_DNA"/>
</dbReference>
<organism evidence="8">
    <name type="scientific">freshwater metagenome</name>
    <dbReference type="NCBI Taxonomy" id="449393"/>
    <lineage>
        <taxon>unclassified sequences</taxon>
        <taxon>metagenomes</taxon>
        <taxon>ecological metagenomes</taxon>
    </lineage>
</organism>
<dbReference type="SUPFAM" id="SSF144091">
    <property type="entry name" value="Rhomboid-like"/>
    <property type="match status" value="1"/>
</dbReference>
<dbReference type="InterPro" id="IPR022764">
    <property type="entry name" value="Peptidase_S54_rhomboid_dom"/>
</dbReference>
<feature type="transmembrane region" description="Helical" evidence="6">
    <location>
        <begin position="147"/>
        <end position="167"/>
    </location>
</feature>
<dbReference type="PANTHER" id="PTHR43066:SF11">
    <property type="entry name" value="PEPTIDASE S54 RHOMBOID DOMAIN-CONTAINING PROTEIN"/>
    <property type="match status" value="1"/>
</dbReference>
<evidence type="ECO:0000259" key="7">
    <source>
        <dbReference type="Pfam" id="PF01694"/>
    </source>
</evidence>
<keyword evidence="4 6" id="KW-0472">Membrane</keyword>
<feature type="transmembrane region" description="Helical" evidence="6">
    <location>
        <begin position="76"/>
        <end position="98"/>
    </location>
</feature>
<proteinExistence type="predicted"/>
<evidence type="ECO:0000256" key="5">
    <source>
        <dbReference type="SAM" id="MobiDB-lite"/>
    </source>
</evidence>
<dbReference type="Gene3D" id="1.20.1540.10">
    <property type="entry name" value="Rhomboid-like"/>
    <property type="match status" value="1"/>
</dbReference>
<dbReference type="AlphaFoldDB" id="A0A6J7DE21"/>
<evidence type="ECO:0000256" key="6">
    <source>
        <dbReference type="SAM" id="Phobius"/>
    </source>
</evidence>
<feature type="transmembrane region" description="Helical" evidence="6">
    <location>
        <begin position="118"/>
        <end position="140"/>
    </location>
</feature>
<gene>
    <name evidence="8" type="ORF">UFOPK3423_00650</name>
</gene>
<dbReference type="GO" id="GO:0004252">
    <property type="term" value="F:serine-type endopeptidase activity"/>
    <property type="evidence" value="ECO:0007669"/>
    <property type="project" value="InterPro"/>
</dbReference>
<evidence type="ECO:0000256" key="1">
    <source>
        <dbReference type="ARBA" id="ARBA00004141"/>
    </source>
</evidence>
<feature type="transmembrane region" description="Helical" evidence="6">
    <location>
        <begin position="173"/>
        <end position="193"/>
    </location>
</feature>
<evidence type="ECO:0000256" key="4">
    <source>
        <dbReference type="ARBA" id="ARBA00023136"/>
    </source>
</evidence>
<dbReference type="InterPro" id="IPR035952">
    <property type="entry name" value="Rhomboid-like_sf"/>
</dbReference>
<evidence type="ECO:0000256" key="3">
    <source>
        <dbReference type="ARBA" id="ARBA00022989"/>
    </source>
</evidence>